<evidence type="ECO:0000256" key="1">
    <source>
        <dbReference type="ARBA" id="ARBA00001961"/>
    </source>
</evidence>
<evidence type="ECO:0000256" key="6">
    <source>
        <dbReference type="ARBA" id="ARBA00022729"/>
    </source>
</evidence>
<dbReference type="InterPro" id="IPR056585">
    <property type="entry name" value="Leprecan_dom"/>
</dbReference>
<keyword evidence="9" id="KW-0256">Endoplasmic reticulum</keyword>
<keyword evidence="5" id="KW-0479">Metal-binding</keyword>
<dbReference type="EC" id="1.14.11.7" evidence="4"/>
<dbReference type="InterPro" id="IPR039575">
    <property type="entry name" value="P3H"/>
</dbReference>
<dbReference type="Proteomes" id="UP000593567">
    <property type="component" value="Unassembled WGS sequence"/>
</dbReference>
<keyword evidence="10" id="KW-0223">Dioxygenase</keyword>
<dbReference type="InterPro" id="IPR006620">
    <property type="entry name" value="Pro_4_hyd_alph"/>
</dbReference>
<keyword evidence="6" id="KW-0732">Signal</keyword>
<evidence type="ECO:0000256" key="9">
    <source>
        <dbReference type="ARBA" id="ARBA00022824"/>
    </source>
</evidence>
<keyword evidence="12" id="KW-0408">Iron</keyword>
<evidence type="ECO:0000256" key="10">
    <source>
        <dbReference type="ARBA" id="ARBA00022964"/>
    </source>
</evidence>
<evidence type="ECO:0000256" key="7">
    <source>
        <dbReference type="ARBA" id="ARBA00022737"/>
    </source>
</evidence>
<evidence type="ECO:0000256" key="11">
    <source>
        <dbReference type="ARBA" id="ARBA00023002"/>
    </source>
</evidence>
<reference evidence="15" key="1">
    <citation type="submission" date="2020-06" db="EMBL/GenBank/DDBJ databases">
        <title>Draft genome of Bugula neritina, a colonial animal packing powerful symbionts and potential medicines.</title>
        <authorList>
            <person name="Rayko M."/>
        </authorList>
    </citation>
    <scope>NUCLEOTIDE SEQUENCE [LARGE SCALE GENOMIC DNA]</scope>
    <source>
        <strain evidence="15">Kwan_BN1</strain>
    </source>
</reference>
<feature type="domain" description="Fe2OG dioxygenase" evidence="14">
    <location>
        <begin position="242"/>
        <end position="351"/>
    </location>
</feature>
<keyword evidence="13" id="KW-0325">Glycoprotein</keyword>
<dbReference type="Gene3D" id="2.60.120.620">
    <property type="entry name" value="q2cbj1_9rhob like domain"/>
    <property type="match status" value="1"/>
</dbReference>
<evidence type="ECO:0000256" key="4">
    <source>
        <dbReference type="ARBA" id="ARBA00012262"/>
    </source>
</evidence>
<keyword evidence="7" id="KW-0677">Repeat</keyword>
<evidence type="ECO:0000256" key="8">
    <source>
        <dbReference type="ARBA" id="ARBA00022803"/>
    </source>
</evidence>
<keyword evidence="16" id="KW-1185">Reference proteome</keyword>
<comment type="cofactor">
    <cofactor evidence="2">
        <name>Fe cation</name>
        <dbReference type="ChEBI" id="CHEBI:24875"/>
    </cofactor>
</comment>
<dbReference type="Gene3D" id="1.25.40.10">
    <property type="entry name" value="Tetratricopeptide repeat domain"/>
    <property type="match status" value="1"/>
</dbReference>
<dbReference type="AlphaFoldDB" id="A0A7J7JKW4"/>
<name>A0A7J7JKW4_BUGNE</name>
<dbReference type="Pfam" id="PF23557">
    <property type="entry name" value="TPR_leprecan"/>
    <property type="match status" value="1"/>
</dbReference>
<dbReference type="EMBL" id="VXIV02002223">
    <property type="protein sequence ID" value="KAF6026717.1"/>
    <property type="molecule type" value="Genomic_DNA"/>
</dbReference>
<evidence type="ECO:0000313" key="15">
    <source>
        <dbReference type="EMBL" id="KAF6026717.1"/>
    </source>
</evidence>
<dbReference type="GO" id="GO:0005506">
    <property type="term" value="F:iron ion binding"/>
    <property type="evidence" value="ECO:0007669"/>
    <property type="project" value="InterPro"/>
</dbReference>
<accession>A0A7J7JKW4</accession>
<evidence type="ECO:0000256" key="13">
    <source>
        <dbReference type="ARBA" id="ARBA00023180"/>
    </source>
</evidence>
<dbReference type="PANTHER" id="PTHR14049:SF9">
    <property type="entry name" value="PROCOLLAGEN-PROLINE 3-DIOXYGENASE"/>
    <property type="match status" value="1"/>
</dbReference>
<evidence type="ECO:0000256" key="3">
    <source>
        <dbReference type="ARBA" id="ARBA00006487"/>
    </source>
</evidence>
<dbReference type="InterPro" id="IPR011990">
    <property type="entry name" value="TPR-like_helical_dom_sf"/>
</dbReference>
<comment type="similarity">
    <text evidence="3">Belongs to the leprecan family.</text>
</comment>
<dbReference type="SMART" id="SM00702">
    <property type="entry name" value="P4Hc"/>
    <property type="match status" value="1"/>
</dbReference>
<comment type="cofactor">
    <cofactor evidence="1">
        <name>L-ascorbate</name>
        <dbReference type="ChEBI" id="CHEBI:38290"/>
    </cofactor>
</comment>
<evidence type="ECO:0000313" key="16">
    <source>
        <dbReference type="Proteomes" id="UP000593567"/>
    </source>
</evidence>
<dbReference type="PROSITE" id="PS51471">
    <property type="entry name" value="FE2OG_OXY"/>
    <property type="match status" value="1"/>
</dbReference>
<organism evidence="15 16">
    <name type="scientific">Bugula neritina</name>
    <name type="common">Brown bryozoan</name>
    <name type="synonym">Sertularia neritina</name>
    <dbReference type="NCBI Taxonomy" id="10212"/>
    <lineage>
        <taxon>Eukaryota</taxon>
        <taxon>Metazoa</taxon>
        <taxon>Spiralia</taxon>
        <taxon>Lophotrochozoa</taxon>
        <taxon>Bryozoa</taxon>
        <taxon>Gymnolaemata</taxon>
        <taxon>Cheilostomatida</taxon>
        <taxon>Flustrina</taxon>
        <taxon>Buguloidea</taxon>
        <taxon>Bugulidae</taxon>
        <taxon>Bugula</taxon>
    </lineage>
</organism>
<comment type="caution">
    <text evidence="15">The sequence shown here is derived from an EMBL/GenBank/DDBJ whole genome shotgun (WGS) entry which is preliminary data.</text>
</comment>
<dbReference type="Pfam" id="PF13640">
    <property type="entry name" value="2OG-FeII_Oxy_3"/>
    <property type="match status" value="1"/>
</dbReference>
<dbReference type="GO" id="GO:0019797">
    <property type="term" value="F:procollagen-proline 3-dioxygenase activity"/>
    <property type="evidence" value="ECO:0007669"/>
    <property type="project" value="UniProtKB-EC"/>
</dbReference>
<evidence type="ECO:0000256" key="5">
    <source>
        <dbReference type="ARBA" id="ARBA00022723"/>
    </source>
</evidence>
<dbReference type="OrthoDB" id="8517835at2759"/>
<protein>
    <recommendedName>
        <fullName evidence="4">procollagen-proline 3-dioxygenase</fullName>
        <ecNumber evidence="4">1.14.11.7</ecNumber>
    </recommendedName>
</protein>
<dbReference type="GO" id="GO:0032963">
    <property type="term" value="P:collagen metabolic process"/>
    <property type="evidence" value="ECO:0007669"/>
    <property type="project" value="InterPro"/>
</dbReference>
<keyword evidence="11" id="KW-0560">Oxidoreductase</keyword>
<dbReference type="GO" id="GO:0031418">
    <property type="term" value="F:L-ascorbic acid binding"/>
    <property type="evidence" value="ECO:0007669"/>
    <property type="project" value="InterPro"/>
</dbReference>
<keyword evidence="8" id="KW-0802">TPR repeat</keyword>
<proteinExistence type="inferred from homology"/>
<dbReference type="PANTHER" id="PTHR14049">
    <property type="entry name" value="LEPRECAN 1"/>
    <property type="match status" value="1"/>
</dbReference>
<sequence>MEEVIKCKYGCTSTLSRLDLKIVDNILLNIYHHLQYSYSQVGDYKSGAEYAAAFLLHDPLNANMLTNKKYLMQEKNVPEKWFQPPQREVEHMQRLDTLAELMQYLHTEYVSQHSLGKKRQKQLAELEGFLGGNIKVNATAADLGGTERFVADGFATPEQCSHLINMCQKVGVAGYTRGVGDPPVHFSEREAIFSLGINQSQHLVEEGKLASPLLSMYLELSENTRRYTQMYFNLHELYFDFTHLVCRTALDERSSRDDLSHPVHADNCAIQKDGTCHKTSSSYTHRAYSGLLYLNDNFEGGEFFFTDNHKHEQSSVKPKCGRLVAFNAGDYHGVKAVRSGRRCALAVWFTLDPHHSEQSRADARDMLDKLHNHNLVHDEL</sequence>
<evidence type="ECO:0000259" key="14">
    <source>
        <dbReference type="PROSITE" id="PS51471"/>
    </source>
</evidence>
<gene>
    <name evidence="15" type="ORF">EB796_014989</name>
</gene>
<evidence type="ECO:0000256" key="2">
    <source>
        <dbReference type="ARBA" id="ARBA00001962"/>
    </source>
</evidence>
<dbReference type="InterPro" id="IPR044862">
    <property type="entry name" value="Pro_4_hyd_alph_FE2OG_OXY"/>
</dbReference>
<dbReference type="InterPro" id="IPR005123">
    <property type="entry name" value="Oxoglu/Fe-dep_dioxygenase_dom"/>
</dbReference>
<evidence type="ECO:0000256" key="12">
    <source>
        <dbReference type="ARBA" id="ARBA00023004"/>
    </source>
</evidence>